<dbReference type="AlphaFoldDB" id="A0A0C2R5B0"/>
<sequence length="116" mass="13925">MWTVMQTKSDAEPWWFLEGWEEDVIEQWTFSEKETAFAKYVNKIQELSVKYPKNRIKKGTQIAFWNEDEILFCESCDDDLQIYHGLLIMYNNSPYAIENKSNEDQLIRQAFINEKV</sequence>
<evidence type="ECO:0008006" key="3">
    <source>
        <dbReference type="Google" id="ProtNLM"/>
    </source>
</evidence>
<gene>
    <name evidence="1" type="ORF">KP78_29840</name>
</gene>
<dbReference type="Proteomes" id="UP000031938">
    <property type="component" value="Unassembled WGS sequence"/>
</dbReference>
<name>A0A0C2R5B0_9BACL</name>
<dbReference type="InterPro" id="IPR010434">
    <property type="entry name" value="DUF1033"/>
</dbReference>
<evidence type="ECO:0000313" key="2">
    <source>
        <dbReference type="Proteomes" id="UP000031938"/>
    </source>
</evidence>
<evidence type="ECO:0000313" key="1">
    <source>
        <dbReference type="EMBL" id="KIL45440.1"/>
    </source>
</evidence>
<reference evidence="1 2" key="1">
    <citation type="submission" date="2015-01" db="EMBL/GenBank/DDBJ databases">
        <title>Genome sequencing of Jeotgalibacillus soli.</title>
        <authorList>
            <person name="Goh K.M."/>
            <person name="Chan K.-G."/>
            <person name="Yaakop A.S."/>
            <person name="Ee R."/>
            <person name="Gan H.M."/>
            <person name="Chan C.S."/>
        </authorList>
    </citation>
    <scope>NUCLEOTIDE SEQUENCE [LARGE SCALE GENOMIC DNA]</scope>
    <source>
        <strain evidence="1 2">P9</strain>
    </source>
</reference>
<protein>
    <recommendedName>
        <fullName evidence="3">DUF1033 family protein</fullName>
    </recommendedName>
</protein>
<dbReference type="Pfam" id="PF06279">
    <property type="entry name" value="DUF1033"/>
    <property type="match status" value="1"/>
</dbReference>
<proteinExistence type="predicted"/>
<comment type="caution">
    <text evidence="1">The sequence shown here is derived from an EMBL/GenBank/DDBJ whole genome shotgun (WGS) entry which is preliminary data.</text>
</comment>
<organism evidence="1 2">
    <name type="scientific">Jeotgalibacillus soli</name>
    <dbReference type="NCBI Taxonomy" id="889306"/>
    <lineage>
        <taxon>Bacteria</taxon>
        <taxon>Bacillati</taxon>
        <taxon>Bacillota</taxon>
        <taxon>Bacilli</taxon>
        <taxon>Bacillales</taxon>
        <taxon>Caryophanaceae</taxon>
        <taxon>Jeotgalibacillus</taxon>
    </lineage>
</organism>
<keyword evidence="2" id="KW-1185">Reference proteome</keyword>
<dbReference type="PATRIC" id="fig|889306.3.peg.2996"/>
<dbReference type="STRING" id="889306.KP78_29840"/>
<accession>A0A0C2R5B0</accession>
<dbReference type="EMBL" id="JXRP01000018">
    <property type="protein sequence ID" value="KIL45440.1"/>
    <property type="molecule type" value="Genomic_DNA"/>
</dbReference>